<keyword evidence="1" id="KW-0812">Transmembrane</keyword>
<name>A0A0D8Y3M0_DICVI</name>
<dbReference type="OrthoDB" id="5815922at2759"/>
<reference evidence="2 3" key="1">
    <citation type="submission" date="2013-11" db="EMBL/GenBank/DDBJ databases">
        <title>Draft genome of the bovine lungworm Dictyocaulus viviparus.</title>
        <authorList>
            <person name="Mitreva M."/>
        </authorList>
    </citation>
    <scope>NUCLEOTIDE SEQUENCE [LARGE SCALE GENOMIC DNA]</scope>
    <source>
        <strain evidence="2 3">HannoverDv2000</strain>
    </source>
</reference>
<keyword evidence="1" id="KW-0472">Membrane</keyword>
<evidence type="ECO:0000313" key="3">
    <source>
        <dbReference type="Proteomes" id="UP000053766"/>
    </source>
</evidence>
<protein>
    <submittedName>
        <fullName evidence="2">Uncharacterized protein</fullName>
    </submittedName>
</protein>
<proteinExistence type="predicted"/>
<dbReference type="AlphaFoldDB" id="A0A0D8Y3M0"/>
<dbReference type="Proteomes" id="UP000053766">
    <property type="component" value="Unassembled WGS sequence"/>
</dbReference>
<keyword evidence="1" id="KW-1133">Transmembrane helix</keyword>
<dbReference type="EMBL" id="KN716186">
    <property type="protein sequence ID" value="KJH51300.1"/>
    <property type="molecule type" value="Genomic_DNA"/>
</dbReference>
<keyword evidence="3" id="KW-1185">Reference proteome</keyword>
<accession>A0A0D8Y3M0</accession>
<reference evidence="3" key="2">
    <citation type="journal article" date="2016" name="Sci. Rep.">
        <title>Dictyocaulus viviparus genome, variome and transcriptome elucidate lungworm biology and support future intervention.</title>
        <authorList>
            <person name="McNulty S.N."/>
            <person name="Strube C."/>
            <person name="Rosa B.A."/>
            <person name="Martin J.C."/>
            <person name="Tyagi R."/>
            <person name="Choi Y.J."/>
            <person name="Wang Q."/>
            <person name="Hallsworth Pepin K."/>
            <person name="Zhang X."/>
            <person name="Ozersky P."/>
            <person name="Wilson R.K."/>
            <person name="Sternberg P.W."/>
            <person name="Gasser R.B."/>
            <person name="Mitreva M."/>
        </authorList>
    </citation>
    <scope>NUCLEOTIDE SEQUENCE [LARGE SCALE GENOMIC DNA]</scope>
    <source>
        <strain evidence="3">HannoverDv2000</strain>
    </source>
</reference>
<feature type="transmembrane region" description="Helical" evidence="1">
    <location>
        <begin position="230"/>
        <end position="250"/>
    </location>
</feature>
<evidence type="ECO:0000313" key="2">
    <source>
        <dbReference type="EMBL" id="KJH51300.1"/>
    </source>
</evidence>
<sequence>MKKLQVCCNVSRVKIWNFNSVSNFNVSRIVYESDFSFNEDDLYLNLQLSICTDRLERTIGWIEPKPGVKCTYSTLQTLNIPHGALTIPNWYVICFVLNKNCQICRIDILCESDLTHACANRHVLGSSPKATNSSIHYWFEAGDKFPFENSSYIELKVMKQNDDQIVVHDEAGEKKTLTLSGLDSNEVYGIRRCIVIELPTLLTNDQRFSFDNSSNRVCTEEIYRTLSNTMFIRSIWITVLFVISIPSCLLQ</sequence>
<gene>
    <name evidence="2" type="ORF">DICVIV_02503</name>
</gene>
<evidence type="ECO:0000256" key="1">
    <source>
        <dbReference type="SAM" id="Phobius"/>
    </source>
</evidence>
<organism evidence="2 3">
    <name type="scientific">Dictyocaulus viviparus</name>
    <name type="common">Bovine lungworm</name>
    <dbReference type="NCBI Taxonomy" id="29172"/>
    <lineage>
        <taxon>Eukaryota</taxon>
        <taxon>Metazoa</taxon>
        <taxon>Ecdysozoa</taxon>
        <taxon>Nematoda</taxon>
        <taxon>Chromadorea</taxon>
        <taxon>Rhabditida</taxon>
        <taxon>Rhabditina</taxon>
        <taxon>Rhabditomorpha</taxon>
        <taxon>Strongyloidea</taxon>
        <taxon>Metastrongylidae</taxon>
        <taxon>Dictyocaulus</taxon>
    </lineage>
</organism>